<gene>
    <name evidence="4" type="primary">soxS_1</name>
    <name evidence="4" type="ORF">NCTC13294_00260</name>
</gene>
<dbReference type="Gene3D" id="3.20.80.10">
    <property type="entry name" value="Regulatory factor, effector binding domain"/>
    <property type="match status" value="1"/>
</dbReference>
<accession>A0A381DYJ1</accession>
<dbReference type="GO" id="GO:0043565">
    <property type="term" value="F:sequence-specific DNA binding"/>
    <property type="evidence" value="ECO:0007669"/>
    <property type="project" value="InterPro"/>
</dbReference>
<evidence type="ECO:0000256" key="2">
    <source>
        <dbReference type="ARBA" id="ARBA00023163"/>
    </source>
</evidence>
<dbReference type="AlphaFoldDB" id="A0A381DYJ1"/>
<dbReference type="Proteomes" id="UP000254572">
    <property type="component" value="Unassembled WGS sequence"/>
</dbReference>
<keyword evidence="2" id="KW-0804">Transcription</keyword>
<reference evidence="4 5" key="1">
    <citation type="submission" date="2018-06" db="EMBL/GenBank/DDBJ databases">
        <authorList>
            <consortium name="Pathogen Informatics"/>
            <person name="Doyle S."/>
        </authorList>
    </citation>
    <scope>NUCLEOTIDE SEQUENCE [LARGE SCALE GENOMIC DNA]</scope>
    <source>
        <strain evidence="4 5">NCTC13294</strain>
    </source>
</reference>
<dbReference type="SMART" id="SM00871">
    <property type="entry name" value="AraC_E_bind"/>
    <property type="match status" value="1"/>
</dbReference>
<dbReference type="RefSeq" id="WP_115610581.1">
    <property type="nucleotide sequence ID" value="NZ_JBHLZC010000001.1"/>
</dbReference>
<dbReference type="SUPFAM" id="SSF46689">
    <property type="entry name" value="Homeodomain-like"/>
    <property type="match status" value="2"/>
</dbReference>
<dbReference type="SMART" id="SM00342">
    <property type="entry name" value="HTH_ARAC"/>
    <property type="match status" value="1"/>
</dbReference>
<dbReference type="Pfam" id="PF12833">
    <property type="entry name" value="HTH_18"/>
    <property type="match status" value="1"/>
</dbReference>
<dbReference type="Gene3D" id="1.10.10.60">
    <property type="entry name" value="Homeodomain-like"/>
    <property type="match status" value="2"/>
</dbReference>
<dbReference type="SUPFAM" id="SSF55136">
    <property type="entry name" value="Probable bacterial effector-binding domain"/>
    <property type="match status" value="1"/>
</dbReference>
<dbReference type="InterPro" id="IPR018060">
    <property type="entry name" value="HTH_AraC"/>
</dbReference>
<proteinExistence type="predicted"/>
<feature type="domain" description="HTH araC/xylS-type" evidence="3">
    <location>
        <begin position="14"/>
        <end position="113"/>
    </location>
</feature>
<evidence type="ECO:0000259" key="3">
    <source>
        <dbReference type="PROSITE" id="PS01124"/>
    </source>
</evidence>
<dbReference type="InterPro" id="IPR050908">
    <property type="entry name" value="SmbC-like"/>
</dbReference>
<sequence length="281" mass="31998">MKTPGHDRYEQHFARALHYLQTHYNSDINLHHIAAAAGMSSWHWHRLYHSVMGETLHDTLKWMRLHRAAWLLCHTDKSIADIALACGYRGNAQSFTRIFRRDYGLSPLDYRHRPAPDYAVNIEELAPVPVVMIEHREQDSQRLGNAFLHLNSLLRLRGWQDDGTTRAFSIHYPPHTTAYLPQLAKFNIKTAGMRYAALSLPLLQLAVPPLQSGVIAGGRYAVLQHYGAYADLDTASDWFLDWFRRNGLTIAAAPVILEYLDMQCCDTSPAQTRVNICVPLA</sequence>
<evidence type="ECO:0000313" key="4">
    <source>
        <dbReference type="EMBL" id="SUX18393.1"/>
    </source>
</evidence>
<keyword evidence="1" id="KW-0805">Transcription regulation</keyword>
<dbReference type="InterPro" id="IPR010499">
    <property type="entry name" value="AraC_E-bd"/>
</dbReference>
<dbReference type="PANTHER" id="PTHR40055">
    <property type="entry name" value="TRANSCRIPTIONAL REGULATOR YGIV-RELATED"/>
    <property type="match status" value="1"/>
</dbReference>
<dbReference type="InterPro" id="IPR029442">
    <property type="entry name" value="GyrI-like"/>
</dbReference>
<organism evidence="4 5">
    <name type="scientific">Cardiobacterium valvarum</name>
    <dbReference type="NCBI Taxonomy" id="194702"/>
    <lineage>
        <taxon>Bacteria</taxon>
        <taxon>Pseudomonadati</taxon>
        <taxon>Pseudomonadota</taxon>
        <taxon>Gammaproteobacteria</taxon>
        <taxon>Cardiobacteriales</taxon>
        <taxon>Cardiobacteriaceae</taxon>
        <taxon>Cardiobacterium</taxon>
    </lineage>
</organism>
<dbReference type="PROSITE" id="PS01124">
    <property type="entry name" value="HTH_ARAC_FAMILY_2"/>
    <property type="match status" value="1"/>
</dbReference>
<evidence type="ECO:0000313" key="5">
    <source>
        <dbReference type="Proteomes" id="UP000254572"/>
    </source>
</evidence>
<dbReference type="Pfam" id="PF06445">
    <property type="entry name" value="GyrI-like"/>
    <property type="match status" value="1"/>
</dbReference>
<dbReference type="GO" id="GO:0003700">
    <property type="term" value="F:DNA-binding transcription factor activity"/>
    <property type="evidence" value="ECO:0007669"/>
    <property type="project" value="InterPro"/>
</dbReference>
<evidence type="ECO:0000256" key="1">
    <source>
        <dbReference type="ARBA" id="ARBA00023015"/>
    </source>
</evidence>
<dbReference type="EMBL" id="UFUW01000001">
    <property type="protein sequence ID" value="SUX18393.1"/>
    <property type="molecule type" value="Genomic_DNA"/>
</dbReference>
<dbReference type="InterPro" id="IPR011256">
    <property type="entry name" value="Reg_factor_effector_dom_sf"/>
</dbReference>
<dbReference type="OrthoDB" id="282744at2"/>
<protein>
    <submittedName>
        <fullName evidence="4">Regulatory protein soxS</fullName>
    </submittedName>
</protein>
<dbReference type="InterPro" id="IPR009057">
    <property type="entry name" value="Homeodomain-like_sf"/>
</dbReference>
<name>A0A381DYJ1_9GAMM</name>
<dbReference type="PANTHER" id="PTHR40055:SF1">
    <property type="entry name" value="TRANSCRIPTIONAL REGULATOR YGIV-RELATED"/>
    <property type="match status" value="1"/>
</dbReference>
<keyword evidence="5" id="KW-1185">Reference proteome</keyword>